<dbReference type="Proteomes" id="UP000677228">
    <property type="component" value="Unassembled WGS sequence"/>
</dbReference>
<dbReference type="Proteomes" id="UP000682733">
    <property type="component" value="Unassembled WGS sequence"/>
</dbReference>
<evidence type="ECO:0000313" key="1">
    <source>
        <dbReference type="EMBL" id="CAF1663620.1"/>
    </source>
</evidence>
<sequence length="76" mass="8539">MVISFIQVFTEGQNLSTTKPTKTTRVLVILRWVLSAAFPTVNFKRALFNVRLHDNNQCINALNAILASKFPHIIGV</sequence>
<reference evidence="2" key="1">
    <citation type="submission" date="2021-02" db="EMBL/GenBank/DDBJ databases">
        <authorList>
            <person name="Nowell W R."/>
        </authorList>
    </citation>
    <scope>NUCLEOTIDE SEQUENCE</scope>
</reference>
<dbReference type="EMBL" id="CAJOBA010102545">
    <property type="protein sequence ID" value="CAF4525598.1"/>
    <property type="molecule type" value="Genomic_DNA"/>
</dbReference>
<organism evidence="2 3">
    <name type="scientific">Didymodactylos carnosus</name>
    <dbReference type="NCBI Taxonomy" id="1234261"/>
    <lineage>
        <taxon>Eukaryota</taxon>
        <taxon>Metazoa</taxon>
        <taxon>Spiralia</taxon>
        <taxon>Gnathifera</taxon>
        <taxon>Rotifera</taxon>
        <taxon>Eurotatoria</taxon>
        <taxon>Bdelloidea</taxon>
        <taxon>Philodinida</taxon>
        <taxon>Philodinidae</taxon>
        <taxon>Didymodactylos</taxon>
    </lineage>
</organism>
<dbReference type="AlphaFoldDB" id="A0A8S2Y227"/>
<accession>A0A8S2Y227</accession>
<name>A0A8S2Y227_9BILA</name>
<gene>
    <name evidence="1" type="ORF">OVA965_LOCUS45413</name>
    <name evidence="2" type="ORF">TMI583_LOCUS48883</name>
</gene>
<protein>
    <submittedName>
        <fullName evidence="2">Uncharacterized protein</fullName>
    </submittedName>
</protein>
<dbReference type="EMBL" id="CAJNOK010071277">
    <property type="protein sequence ID" value="CAF1663620.1"/>
    <property type="molecule type" value="Genomic_DNA"/>
</dbReference>
<evidence type="ECO:0000313" key="2">
    <source>
        <dbReference type="EMBL" id="CAF4525598.1"/>
    </source>
</evidence>
<comment type="caution">
    <text evidence="2">The sequence shown here is derived from an EMBL/GenBank/DDBJ whole genome shotgun (WGS) entry which is preliminary data.</text>
</comment>
<evidence type="ECO:0000313" key="3">
    <source>
        <dbReference type="Proteomes" id="UP000682733"/>
    </source>
</evidence>
<proteinExistence type="predicted"/>